<dbReference type="VEuPathDB" id="FungiDB:HCDG_02150"/>
<reference evidence="2" key="1">
    <citation type="submission" date="2009-05" db="EMBL/GenBank/DDBJ databases">
        <title>The genome sequence of Ajellomyces capsulatus strain H143.</title>
        <authorList>
            <person name="Champion M."/>
            <person name="Cuomo C.A."/>
            <person name="Ma L.-J."/>
            <person name="Henn M.R."/>
            <person name="Sil A."/>
            <person name="Goldman B."/>
            <person name="Young S.K."/>
            <person name="Kodira C.D."/>
            <person name="Zeng Q."/>
            <person name="Koehrsen M."/>
            <person name="Alvarado L."/>
            <person name="Berlin A.M."/>
            <person name="Borenstein D."/>
            <person name="Chen Z."/>
            <person name="Engels R."/>
            <person name="Freedman E."/>
            <person name="Gellesch M."/>
            <person name="Goldberg J."/>
            <person name="Griggs A."/>
            <person name="Gujja S."/>
            <person name="Heiman D.I."/>
            <person name="Hepburn T.A."/>
            <person name="Howarth C."/>
            <person name="Jen D."/>
            <person name="Larson L."/>
            <person name="Lewis B."/>
            <person name="Mehta T."/>
            <person name="Park D."/>
            <person name="Pearson M."/>
            <person name="Roberts A."/>
            <person name="Saif S."/>
            <person name="Shea T.D."/>
            <person name="Shenoy N."/>
            <person name="Sisk P."/>
            <person name="Stolte C."/>
            <person name="Sykes S."/>
            <person name="Walk T."/>
            <person name="White J."/>
            <person name="Yandava C."/>
            <person name="Klein B."/>
            <person name="McEwen J.G."/>
            <person name="Puccia R."/>
            <person name="Goldman G.H."/>
            <person name="Felipe M.S."/>
            <person name="Nino-Vega G."/>
            <person name="San-Blas G."/>
            <person name="Taylor J.W."/>
            <person name="Mendoza L."/>
            <person name="Galagan J.E."/>
            <person name="Nusbaum C."/>
            <person name="Birren B.W."/>
        </authorList>
    </citation>
    <scope>NUCLEOTIDE SEQUENCE [LARGE SCALE GENOMIC DNA]</scope>
    <source>
        <strain evidence="2">H143</strain>
    </source>
</reference>
<dbReference type="EMBL" id="GG692420">
    <property type="protein sequence ID" value="EER44120.1"/>
    <property type="molecule type" value="Genomic_DNA"/>
</dbReference>
<protein>
    <submittedName>
        <fullName evidence="1">Uncharacterized protein</fullName>
    </submittedName>
</protein>
<organism evidence="1 2">
    <name type="scientific">Ajellomyces capsulatus (strain H143)</name>
    <name type="common">Darling's disease fungus</name>
    <name type="synonym">Histoplasma capsulatum</name>
    <dbReference type="NCBI Taxonomy" id="544712"/>
    <lineage>
        <taxon>Eukaryota</taxon>
        <taxon>Fungi</taxon>
        <taxon>Dikarya</taxon>
        <taxon>Ascomycota</taxon>
        <taxon>Pezizomycotina</taxon>
        <taxon>Eurotiomycetes</taxon>
        <taxon>Eurotiomycetidae</taxon>
        <taxon>Onygenales</taxon>
        <taxon>Ajellomycetaceae</taxon>
        <taxon>Histoplasma</taxon>
    </lineage>
</organism>
<gene>
    <name evidence="1" type="ORF">HCDG_02150</name>
</gene>
<dbReference type="Proteomes" id="UP000002624">
    <property type="component" value="Unassembled WGS sequence"/>
</dbReference>
<accession>C6H6U9</accession>
<evidence type="ECO:0000313" key="1">
    <source>
        <dbReference type="EMBL" id="EER44120.1"/>
    </source>
</evidence>
<dbReference type="HOGENOM" id="CLU_2096193_0_0_1"/>
<sequence>MSSKIPTAIVRIIAPNVVCMKRQKGLVGSQAGRPGIKQRHEMVVHVPHAIALKAEFIDQVQEDVLNLLLGEGDLRIRSPGGVWFPGALAGRESVTVVESIDGGRGTRGPVCTVGDL</sequence>
<dbReference type="AlphaFoldDB" id="C6H6U9"/>
<name>C6H6U9_AJECH</name>
<evidence type="ECO:0000313" key="2">
    <source>
        <dbReference type="Proteomes" id="UP000002624"/>
    </source>
</evidence>
<proteinExistence type="predicted"/>